<dbReference type="PROSITE" id="PS51338">
    <property type="entry name" value="IMD"/>
    <property type="match status" value="1"/>
</dbReference>
<proteinExistence type="predicted"/>
<dbReference type="PaxDb" id="9796-ENSECAP00000016334"/>
<evidence type="ECO:0000256" key="16">
    <source>
        <dbReference type="SAM" id="MobiDB-lite"/>
    </source>
</evidence>
<reference evidence="19 20" key="1">
    <citation type="journal article" date="2009" name="Science">
        <title>Genome sequence, comparative analysis, and population genetics of the domestic horse.</title>
        <authorList>
            <consortium name="Broad Institute Genome Sequencing Platform"/>
            <consortium name="Broad Institute Whole Genome Assembly Team"/>
            <person name="Wade C.M."/>
            <person name="Giulotto E."/>
            <person name="Sigurdsson S."/>
            <person name="Zoli M."/>
            <person name="Gnerre S."/>
            <person name="Imsland F."/>
            <person name="Lear T.L."/>
            <person name="Adelson D.L."/>
            <person name="Bailey E."/>
            <person name="Bellone R.R."/>
            <person name="Bloecker H."/>
            <person name="Distl O."/>
            <person name="Edgar R.C."/>
            <person name="Garber M."/>
            <person name="Leeb T."/>
            <person name="Mauceli E."/>
            <person name="MacLeod J.N."/>
            <person name="Penedo M.C.T."/>
            <person name="Raison J.M."/>
            <person name="Sharpe T."/>
            <person name="Vogel J."/>
            <person name="Andersson L."/>
            <person name="Antczak D.F."/>
            <person name="Biagi T."/>
            <person name="Binns M.M."/>
            <person name="Chowdhary B.P."/>
            <person name="Coleman S.J."/>
            <person name="Della Valle G."/>
            <person name="Fryc S."/>
            <person name="Guerin G."/>
            <person name="Hasegawa T."/>
            <person name="Hill E.W."/>
            <person name="Jurka J."/>
            <person name="Kiialainen A."/>
            <person name="Lindgren G."/>
            <person name="Liu J."/>
            <person name="Magnani E."/>
            <person name="Mickelson J.R."/>
            <person name="Murray J."/>
            <person name="Nergadze S.G."/>
            <person name="Onofrio R."/>
            <person name="Pedroni S."/>
            <person name="Piras M.F."/>
            <person name="Raudsepp T."/>
            <person name="Rocchi M."/>
            <person name="Roeed K.H."/>
            <person name="Ryder O.A."/>
            <person name="Searle S."/>
            <person name="Skow L."/>
            <person name="Swinburne J.E."/>
            <person name="Syvaenen A.C."/>
            <person name="Tozaki T."/>
            <person name="Valberg S.J."/>
            <person name="Vaudin M."/>
            <person name="White J.R."/>
            <person name="Zody M.C."/>
            <person name="Lander E.S."/>
            <person name="Lindblad-Toh K."/>
        </authorList>
    </citation>
    <scope>NUCLEOTIDE SEQUENCE [LARGE SCALE GENOMIC DNA]</scope>
    <source>
        <strain evidence="19 20">Thoroughbred</strain>
    </source>
</reference>
<evidence type="ECO:0000256" key="9">
    <source>
        <dbReference type="ARBA" id="ARBA00023136"/>
    </source>
</evidence>
<evidence type="ECO:0000256" key="1">
    <source>
        <dbReference type="ARBA" id="ARBA00004156"/>
    </source>
</evidence>
<dbReference type="AlphaFoldDB" id="F7B1U9"/>
<evidence type="ECO:0000256" key="8">
    <source>
        <dbReference type="ARBA" id="ARBA00023121"/>
    </source>
</evidence>
<protein>
    <recommendedName>
        <fullName evidence="12">BAR/IMD domain-containing adapter protein 2-like 2</fullName>
    </recommendedName>
    <alternativeName>
        <fullName evidence="14">Brain-specific angiogenesis inhibitor 1-associated protein 2-like protein 2</fullName>
    </alternativeName>
    <alternativeName>
        <fullName evidence="13">Planar intestinal- and kidney-specific BAR domain protein</fullName>
    </alternativeName>
</protein>
<dbReference type="InParanoid" id="F7B1U9"/>
<dbReference type="GO" id="GO:0005829">
    <property type="term" value="C:cytosol"/>
    <property type="evidence" value="ECO:0000318"/>
    <property type="project" value="GO_Central"/>
</dbReference>
<dbReference type="GO" id="GO:0030838">
    <property type="term" value="P:positive regulation of actin filament polymerization"/>
    <property type="evidence" value="ECO:0000318"/>
    <property type="project" value="GO_Central"/>
</dbReference>
<feature type="compositionally biased region" description="Low complexity" evidence="16">
    <location>
        <begin position="419"/>
        <end position="429"/>
    </location>
</feature>
<feature type="compositionally biased region" description="Polar residues" evidence="16">
    <location>
        <begin position="280"/>
        <end position="300"/>
    </location>
</feature>
<evidence type="ECO:0000313" key="19">
    <source>
        <dbReference type="Ensembl" id="ENSECAP00000016334.3"/>
    </source>
</evidence>
<accession>F7B1U9</accession>
<dbReference type="GO" id="GO:0007009">
    <property type="term" value="P:plasma membrane organization"/>
    <property type="evidence" value="ECO:0007669"/>
    <property type="project" value="InterPro"/>
</dbReference>
<feature type="region of interest" description="Disordered" evidence="16">
    <location>
        <begin position="395"/>
        <end position="495"/>
    </location>
</feature>
<dbReference type="Ensembl" id="ENSECAT00000019919.4">
    <property type="protein sequence ID" value="ENSECAP00000016334.3"/>
    <property type="gene ID" value="ENSECAG00000018782.4"/>
</dbReference>
<evidence type="ECO:0000256" key="4">
    <source>
        <dbReference type="ARBA" id="ARBA00022443"/>
    </source>
</evidence>
<dbReference type="GeneTree" id="ENSGT00940000153560"/>
<dbReference type="InterPro" id="IPR027681">
    <property type="entry name" value="IRSp53/IRTKS/Pinkbar"/>
</dbReference>
<dbReference type="CDD" id="cd07644">
    <property type="entry name" value="I-BAR_IMD_BAIAP2L2"/>
    <property type="match status" value="1"/>
</dbReference>
<keyword evidence="7" id="KW-0965">Cell junction</keyword>
<keyword evidence="10" id="KW-0968">Cytoplasmic vesicle</keyword>
<name>F7B1U9_HORSE</name>
<feature type="domain" description="SH3" evidence="17">
    <location>
        <begin position="309"/>
        <end position="372"/>
    </location>
</feature>
<dbReference type="GO" id="GO:0051764">
    <property type="term" value="P:actin crosslink formation"/>
    <property type="evidence" value="ECO:0000318"/>
    <property type="project" value="GO_Central"/>
</dbReference>
<evidence type="ECO:0000313" key="20">
    <source>
        <dbReference type="Proteomes" id="UP000002281"/>
    </source>
</evidence>
<evidence type="ECO:0000313" key="21">
    <source>
        <dbReference type="VGNC" id="VGNC:56399"/>
    </source>
</evidence>
<keyword evidence="20" id="KW-1185">Reference proteome</keyword>
<dbReference type="PROSITE" id="PS50002">
    <property type="entry name" value="SH3"/>
    <property type="match status" value="1"/>
</dbReference>
<dbReference type="STRING" id="9796.ENSECAP00000016334"/>
<evidence type="ECO:0000256" key="12">
    <source>
        <dbReference type="ARBA" id="ARBA00070316"/>
    </source>
</evidence>
<gene>
    <name evidence="19 21" type="primary">BAIAP2L2</name>
</gene>
<dbReference type="PANTHER" id="PTHR14206">
    <property type="entry name" value="BRAIN-SPECIFIC ANGIOGENESIS INHIBITOR 1-ASSOCIATED PROTEIN 2"/>
    <property type="match status" value="1"/>
</dbReference>
<keyword evidence="8" id="KW-0446">Lipid-binding</keyword>
<evidence type="ECO:0000259" key="17">
    <source>
        <dbReference type="PROSITE" id="PS50002"/>
    </source>
</evidence>
<dbReference type="GO" id="GO:0005543">
    <property type="term" value="F:phospholipid binding"/>
    <property type="evidence" value="ECO:0007669"/>
    <property type="project" value="Ensembl"/>
</dbReference>
<dbReference type="Gene3D" id="2.30.30.40">
    <property type="entry name" value="SH3 Domains"/>
    <property type="match status" value="1"/>
</dbReference>
<dbReference type="SMART" id="SM00326">
    <property type="entry name" value="SH3"/>
    <property type="match status" value="1"/>
</dbReference>
<evidence type="ECO:0000256" key="10">
    <source>
        <dbReference type="ARBA" id="ARBA00023329"/>
    </source>
</evidence>
<dbReference type="GO" id="GO:0051017">
    <property type="term" value="P:actin filament bundle assembly"/>
    <property type="evidence" value="ECO:0000318"/>
    <property type="project" value="GO_Central"/>
</dbReference>
<dbReference type="Proteomes" id="UP000002281">
    <property type="component" value="Chromosome 28"/>
</dbReference>
<evidence type="ECO:0000256" key="14">
    <source>
        <dbReference type="ARBA" id="ARBA00080091"/>
    </source>
</evidence>
<dbReference type="Gene3D" id="1.20.1270.60">
    <property type="entry name" value="Arfaptin homology (AH) domain/BAR domain"/>
    <property type="match status" value="1"/>
</dbReference>
<keyword evidence="4 15" id="KW-0728">SH3 domain</keyword>
<dbReference type="FunFam" id="1.20.1270.60:FF:000056">
    <property type="entry name" value="brain-specific angiogenesis inhibitor 1-associated protein 2-like protein 2"/>
    <property type="match status" value="1"/>
</dbReference>
<dbReference type="InterPro" id="IPR036028">
    <property type="entry name" value="SH3-like_dom_sf"/>
</dbReference>
<dbReference type="InterPro" id="IPR001452">
    <property type="entry name" value="SH3_domain"/>
</dbReference>
<dbReference type="SUPFAM" id="SSF50044">
    <property type="entry name" value="SH3-domain"/>
    <property type="match status" value="1"/>
</dbReference>
<evidence type="ECO:0000256" key="13">
    <source>
        <dbReference type="ARBA" id="ARBA00077036"/>
    </source>
</evidence>
<comment type="function">
    <text evidence="11">Phosphoinositides-binding protein that induces the formation of planar or gently curved membrane structures. Binds to phosphoinositides, including to phosphatidylinositol 4,5-bisphosphate (PtdIns(4,5)P2) headgroups. There seems to be no clear preference for a specific phosphoinositide.</text>
</comment>
<comment type="subcellular location">
    <subcellularLocation>
        <location evidence="3">Cell junction</location>
    </subcellularLocation>
    <subcellularLocation>
        <location evidence="2">Cell membrane</location>
        <topology evidence="2">Peripheral membrane protein</topology>
    </subcellularLocation>
    <subcellularLocation>
        <location evidence="1">Cytoplasmic vesicle membrane</location>
    </subcellularLocation>
</comment>
<dbReference type="GO" id="GO:0005654">
    <property type="term" value="C:nucleoplasm"/>
    <property type="evidence" value="ECO:0000318"/>
    <property type="project" value="GO_Central"/>
</dbReference>
<evidence type="ECO:0000256" key="3">
    <source>
        <dbReference type="ARBA" id="ARBA00004282"/>
    </source>
</evidence>
<dbReference type="HOGENOM" id="CLU_025877_1_1_1"/>
<reference evidence="19" key="2">
    <citation type="submission" date="2025-08" db="UniProtKB">
        <authorList>
            <consortium name="Ensembl"/>
        </authorList>
    </citation>
    <scope>IDENTIFICATION</scope>
    <source>
        <strain evidence="19">Thoroughbred</strain>
    </source>
</reference>
<dbReference type="InterPro" id="IPR035593">
    <property type="entry name" value="Pinkbar_SH3"/>
</dbReference>
<dbReference type="Pfam" id="PF08397">
    <property type="entry name" value="IMD"/>
    <property type="match status" value="1"/>
</dbReference>
<evidence type="ECO:0000256" key="5">
    <source>
        <dbReference type="ARBA" id="ARBA00022475"/>
    </source>
</evidence>
<evidence type="ECO:0000256" key="6">
    <source>
        <dbReference type="ARBA" id="ARBA00022553"/>
    </source>
</evidence>
<dbReference type="InterPro" id="IPR027267">
    <property type="entry name" value="AH/BAR_dom_sf"/>
</dbReference>
<dbReference type="InterPro" id="IPR030126">
    <property type="entry name" value="Baiap2l2_I-BAR_dom"/>
</dbReference>
<dbReference type="FunFam" id="2.30.30.40:FF:000185">
    <property type="entry name" value="brain-specific angiogenesis inhibitor 1-associated protein 2-like protein 2"/>
    <property type="match status" value="1"/>
</dbReference>
<evidence type="ECO:0000256" key="11">
    <source>
        <dbReference type="ARBA" id="ARBA00054355"/>
    </source>
</evidence>
<dbReference type="VGNC" id="VGNC:56399">
    <property type="gene designation" value="BAIAP2L2"/>
</dbReference>
<evidence type="ECO:0000256" key="7">
    <source>
        <dbReference type="ARBA" id="ARBA00022949"/>
    </source>
</evidence>
<dbReference type="Bgee" id="ENSECAG00000018782">
    <property type="expression patterns" value="Expressed in adult mammalian kidney and 11 other cell types or tissues"/>
</dbReference>
<keyword evidence="9" id="KW-0472">Membrane</keyword>
<feature type="domain" description="IMD" evidence="18">
    <location>
        <begin position="1"/>
        <end position="222"/>
    </location>
</feature>
<evidence type="ECO:0000256" key="15">
    <source>
        <dbReference type="PROSITE-ProRule" id="PRU00192"/>
    </source>
</evidence>
<dbReference type="FunCoup" id="F7B1U9">
    <property type="interactions" value="16"/>
</dbReference>
<evidence type="ECO:0000256" key="2">
    <source>
        <dbReference type="ARBA" id="ARBA00004202"/>
    </source>
</evidence>
<dbReference type="GO" id="GO:0005886">
    <property type="term" value="C:plasma membrane"/>
    <property type="evidence" value="ECO:0007669"/>
    <property type="project" value="UniProtKB-SubCell"/>
</dbReference>
<feature type="region of interest" description="Disordered" evidence="16">
    <location>
        <begin position="204"/>
        <end position="313"/>
    </location>
</feature>
<dbReference type="SUPFAM" id="SSF103657">
    <property type="entry name" value="BAR/IMD domain-like"/>
    <property type="match status" value="1"/>
</dbReference>
<dbReference type="InterPro" id="IPR013606">
    <property type="entry name" value="I-BAR_dom"/>
</dbReference>
<dbReference type="PANTHER" id="PTHR14206:SF5">
    <property type="entry name" value="BRAIN-SPECIFIC ANGIOGENESIS INHIBITOR 1-ASSOCIATED PROTEIN 2-LIKE PROTEIN 2"/>
    <property type="match status" value="1"/>
</dbReference>
<dbReference type="Pfam" id="PF14604">
    <property type="entry name" value="SH3_9"/>
    <property type="match status" value="1"/>
</dbReference>
<evidence type="ECO:0000259" key="18">
    <source>
        <dbReference type="PROSITE" id="PS51338"/>
    </source>
</evidence>
<keyword evidence="6" id="KW-0597">Phosphoprotein</keyword>
<dbReference type="CDD" id="cd11914">
    <property type="entry name" value="SH3_BAIAP2L2"/>
    <property type="match status" value="1"/>
</dbReference>
<dbReference type="GO" id="GO:0071439">
    <property type="term" value="C:clathrin complex"/>
    <property type="evidence" value="ECO:0007669"/>
    <property type="project" value="Ensembl"/>
</dbReference>
<keyword evidence="5" id="KW-1003">Cell membrane</keyword>
<organism evidence="19 20">
    <name type="scientific">Equus caballus</name>
    <name type="common">Horse</name>
    <dbReference type="NCBI Taxonomy" id="9796"/>
    <lineage>
        <taxon>Eukaryota</taxon>
        <taxon>Metazoa</taxon>
        <taxon>Chordata</taxon>
        <taxon>Craniata</taxon>
        <taxon>Vertebrata</taxon>
        <taxon>Euteleostomi</taxon>
        <taxon>Mammalia</taxon>
        <taxon>Eutheria</taxon>
        <taxon>Laurasiatheria</taxon>
        <taxon>Perissodactyla</taxon>
        <taxon>Equidae</taxon>
        <taxon>Equus</taxon>
    </lineage>
</organism>
<dbReference type="GO" id="GO:0044291">
    <property type="term" value="C:cell-cell contact zone"/>
    <property type="evidence" value="ECO:0007669"/>
    <property type="project" value="Ensembl"/>
</dbReference>
<dbReference type="GO" id="GO:0030659">
    <property type="term" value="C:cytoplasmic vesicle membrane"/>
    <property type="evidence" value="ECO:0007669"/>
    <property type="project" value="UniProtKB-SubCell"/>
</dbReference>
<sequence length="495" mass="55282">MAPEMDQFYRSTVAIYKSIMEQFNPALENLVYLGNNYLRAFHALSEAAEVYFSAIQKIGEQALQSPTSQILGEILVQTFHGDLLQHMEKNTKLDMQFIKDSRQHYEIEYRHRAANLEKCMSELWHMERKRDKNAREMKESVNRLHAQMQAFVSESQRAAELEEKRRYRFLAEKHLLLSNTFLQFFGRARGMLQNRVLLWKEQSEASRSPSRAHSPGLLGPVLGPPYPSGRLTPTRLDMPPRPLGEFGSPRSRHGSGSYGPEPTDARSASQLEPDRRSLPRTPSASSLYAGSAQPSRSNSFGERPGGGGGGARKVRALVSHSEGANHTLLRFSAGDVVEVLVPQAKNGWLYGKLEGSSTSGWFPEAYVKPLEEMPMNPLNPMNELPARSYPLRGSHSLDDLLDRPGNSTASSEHWDGQSRSRTPSRVPSRAPSPAPTPLPGSRRSSMGNMGVTSDVKKLTSWEQPPPELFPRGTNPFATVKLRPTVTNDRSAPLIR</sequence>
<reference evidence="19" key="3">
    <citation type="submission" date="2025-09" db="UniProtKB">
        <authorList>
            <consortium name="Ensembl"/>
        </authorList>
    </citation>
    <scope>IDENTIFICATION</scope>
    <source>
        <strain evidence="19">Thoroughbred</strain>
    </source>
</reference>